<dbReference type="RefSeq" id="WP_053222227.1">
    <property type="nucleotide sequence ID" value="NZ_JSVA01000004.1"/>
</dbReference>
<dbReference type="SUPFAM" id="SSF53756">
    <property type="entry name" value="UDP-Glycosyltransferase/glycogen phosphorylase"/>
    <property type="match status" value="1"/>
</dbReference>
<name>A0A0L8ANT7_9BACT</name>
<dbReference type="PATRIC" id="fig|1566026.4.peg.2387"/>
<dbReference type="PANTHER" id="PTHR46401">
    <property type="entry name" value="GLYCOSYLTRANSFERASE WBBK-RELATED"/>
    <property type="match status" value="1"/>
</dbReference>
<dbReference type="GO" id="GO:0009103">
    <property type="term" value="P:lipopolysaccharide biosynthetic process"/>
    <property type="evidence" value="ECO:0007669"/>
    <property type="project" value="TreeGrafter"/>
</dbReference>
<protein>
    <submittedName>
        <fullName evidence="3">Glycosyl transferase family 1</fullName>
    </submittedName>
</protein>
<evidence type="ECO:0000313" key="4">
    <source>
        <dbReference type="Proteomes" id="UP000036908"/>
    </source>
</evidence>
<comment type="caution">
    <text evidence="3">The sequence shown here is derived from an EMBL/GenBank/DDBJ whole genome shotgun (WGS) entry which is preliminary data.</text>
</comment>
<dbReference type="Pfam" id="PF00534">
    <property type="entry name" value="Glycos_transf_1"/>
    <property type="match status" value="1"/>
</dbReference>
<keyword evidence="1 3" id="KW-0808">Transferase</keyword>
<accession>A0A0L8ANT7</accession>
<dbReference type="EMBL" id="JSVA01000004">
    <property type="protein sequence ID" value="KOF04004.1"/>
    <property type="molecule type" value="Genomic_DNA"/>
</dbReference>
<feature type="domain" description="Glycosyl transferase family 1" evidence="2">
    <location>
        <begin position="193"/>
        <end position="351"/>
    </location>
</feature>
<keyword evidence="4" id="KW-1185">Reference proteome</keyword>
<dbReference type="CDD" id="cd03809">
    <property type="entry name" value="GT4_MtfB-like"/>
    <property type="match status" value="1"/>
</dbReference>
<gene>
    <name evidence="3" type="ORF">OB69_03090</name>
</gene>
<dbReference type="InterPro" id="IPR001296">
    <property type="entry name" value="Glyco_trans_1"/>
</dbReference>
<evidence type="ECO:0000313" key="3">
    <source>
        <dbReference type="EMBL" id="KOF04004.1"/>
    </source>
</evidence>
<sequence length="379" mass="42859">MIVGIDASRNRSGGARAHLIGILNESNPTENGIDHVHLWSYKKLLDELPDFPWLTKHSPKVLEASLPKQVYWQYFKLKKEAQNAGCTILLSTDAGGISNFKPSIVMSRDMLSYEKGEMKRFGWSKARIRLIILKYVQALALKRAEGTLFLTKYASEIIQNFTGRLNNVRVIPHGVGKNFKVYSKKNDWKAEEKRGIRCIYVSNASMYKHQWHVIKAVASLKKKGYPLELLLVGGGKGKAQELLDQCKKRYDPTASFIKQFDFVKHDEVPDLVAESDIFIFASSCENMPNTLIEGMSIGMPIVCSDRGPMPEVLEDGGLYFDPENPDTIQKALEEIINNVELRSKLASRAKQLSDNYSWSKTGIKTWGFLRDVHTAKISE</sequence>
<proteinExistence type="predicted"/>
<evidence type="ECO:0000256" key="1">
    <source>
        <dbReference type="ARBA" id="ARBA00022679"/>
    </source>
</evidence>
<dbReference type="Proteomes" id="UP000036908">
    <property type="component" value="Unassembled WGS sequence"/>
</dbReference>
<reference evidence="4" key="1">
    <citation type="submission" date="2014-11" db="EMBL/GenBank/DDBJ databases">
        <title>Genome sequencing of Roseivirga sp. D-25.</title>
        <authorList>
            <person name="Selvaratnam C."/>
            <person name="Thevarajoo S."/>
            <person name="Goh K.M."/>
            <person name="Eee R."/>
            <person name="Chan K.-G."/>
            <person name="Chong C.S."/>
        </authorList>
    </citation>
    <scope>NUCLEOTIDE SEQUENCE [LARGE SCALE GENOMIC DNA]</scope>
    <source>
        <strain evidence="4">D-25</strain>
    </source>
</reference>
<dbReference type="Gene3D" id="3.40.50.2000">
    <property type="entry name" value="Glycogen Phosphorylase B"/>
    <property type="match status" value="2"/>
</dbReference>
<evidence type="ECO:0000259" key="2">
    <source>
        <dbReference type="Pfam" id="PF00534"/>
    </source>
</evidence>
<dbReference type="OrthoDB" id="9801609at2"/>
<dbReference type="AlphaFoldDB" id="A0A0L8ANT7"/>
<organism evidence="3 4">
    <name type="scientific">Roseivirga seohaensis subsp. aquiponti</name>
    <dbReference type="NCBI Taxonomy" id="1566026"/>
    <lineage>
        <taxon>Bacteria</taxon>
        <taxon>Pseudomonadati</taxon>
        <taxon>Bacteroidota</taxon>
        <taxon>Cytophagia</taxon>
        <taxon>Cytophagales</taxon>
        <taxon>Roseivirgaceae</taxon>
        <taxon>Roseivirga</taxon>
    </lineage>
</organism>
<dbReference type="GO" id="GO:0016757">
    <property type="term" value="F:glycosyltransferase activity"/>
    <property type="evidence" value="ECO:0007669"/>
    <property type="project" value="InterPro"/>
</dbReference>
<dbReference type="PANTHER" id="PTHR46401:SF2">
    <property type="entry name" value="GLYCOSYLTRANSFERASE WBBK-RELATED"/>
    <property type="match status" value="1"/>
</dbReference>